<name>A0A1T4XQW5_9GAMM</name>
<dbReference type="InterPro" id="IPR005532">
    <property type="entry name" value="SUMF_dom"/>
</dbReference>
<organism evidence="2 3">
    <name type="scientific">Thiothrix eikelboomii</name>
    <dbReference type="NCBI Taxonomy" id="92487"/>
    <lineage>
        <taxon>Bacteria</taxon>
        <taxon>Pseudomonadati</taxon>
        <taxon>Pseudomonadota</taxon>
        <taxon>Gammaproteobacteria</taxon>
        <taxon>Thiotrichales</taxon>
        <taxon>Thiotrichaceae</taxon>
        <taxon>Thiothrix</taxon>
    </lineage>
</organism>
<dbReference type="RefSeq" id="WP_200807120.1">
    <property type="nucleotide sequence ID" value="NZ_FUYB01000021.1"/>
</dbReference>
<dbReference type="STRING" id="92487.SAMN02745130_03324"/>
<evidence type="ECO:0000313" key="3">
    <source>
        <dbReference type="Proteomes" id="UP000190460"/>
    </source>
</evidence>
<dbReference type="Gene3D" id="3.90.1580.10">
    <property type="entry name" value="paralog of FGE (formylglycine-generating enzyme)"/>
    <property type="match status" value="1"/>
</dbReference>
<dbReference type="SUPFAM" id="SSF56436">
    <property type="entry name" value="C-type lectin-like"/>
    <property type="match status" value="1"/>
</dbReference>
<dbReference type="GO" id="GO:0120147">
    <property type="term" value="F:formylglycine-generating oxidase activity"/>
    <property type="evidence" value="ECO:0007669"/>
    <property type="project" value="TreeGrafter"/>
</dbReference>
<protein>
    <submittedName>
        <fullName evidence="2">Formylglycine-generating enzyme, required for sulfatase activity, contains SUMF1/FGE domain</fullName>
    </submittedName>
</protein>
<evidence type="ECO:0000313" key="2">
    <source>
        <dbReference type="EMBL" id="SKA91939.1"/>
    </source>
</evidence>
<sequence>MKRSQLSRLDLLQALASADTQSSLYLAEALGLVCEFTPAVASATTSAEDTGTAKGLVSTTELGNSTEQSTAVLPRPSFYLLQAREAFETQLTASKEQAATSWSAQPEPSLRVPMHHFLGRVRDLLPRLKHALLAEQCGRQLDIEAMVAAVSRGRYLTHLPRQAQRRFNQTVHFLTDRAIRLTPYWRDHDLLQRLLLQGLPQHKGDYAVLPEGSTEPRQHTPMGLADWSIPEPGSALVIFSDLGALERYGDAAAQVWLQIGERLHRQQCHALVVLPCHPDDCDPRLRQWFKCVPWQMSSSISQQEAGPGAQPIERLLTVLAPAIRIEPSLLRQMRLSMAQFGSEWQWDARVEAGVWQDPALPERHSRAASWKVDSRQDYLQKFAQLDAGQQTAALEVIKTWHTGLSEQIWFEELTSLDAKARQLPSLQADIQAANAYYQQLSQSCVAPTCLDEPLREWLQRSLKRLPPTALADQVLGQSLQQLQYQVFEGQRLQGINPQQLPRSDLPVQQLELAQQGQCLYLLPFEPLSARPLGFSPLAWLRLRRPFVQVLLGAGQALSLTLDKPLALPSRETFEVISDCERLCFTSWQRPAWAEALGRDQYGLFMDLVFQNIPQRFRYIPPQTFLMGSPVDEEGRSSDETQHSVTLTQGYWLADTTVTQALWQAVMGKNPSHFQGEQLPVEQVSWEDAHAFIQALSQVFPDLTMRLPTEAEWACACRAGTTTAFAFGGKAELNRKRVNYSGEWDAFNAKGPTKPVKTYPPNAWGLYEMHGNVWEWCEDWYASRYGAEPQTDPRGADSGEERVLRGGSWFSNGRGCRSAGRSGLTPDGWDDDFGFRFALGHLSSGAGQEQAGRRVTE</sequence>
<dbReference type="InterPro" id="IPR016187">
    <property type="entry name" value="CTDL_fold"/>
</dbReference>
<dbReference type="Pfam" id="PF03781">
    <property type="entry name" value="FGE-sulfatase"/>
    <property type="match status" value="1"/>
</dbReference>
<dbReference type="InterPro" id="IPR042095">
    <property type="entry name" value="SUMF_sf"/>
</dbReference>
<dbReference type="Proteomes" id="UP000190460">
    <property type="component" value="Unassembled WGS sequence"/>
</dbReference>
<reference evidence="2 3" key="1">
    <citation type="submission" date="2017-02" db="EMBL/GenBank/DDBJ databases">
        <authorList>
            <person name="Peterson S.W."/>
        </authorList>
    </citation>
    <scope>NUCLEOTIDE SEQUENCE [LARGE SCALE GENOMIC DNA]</scope>
    <source>
        <strain evidence="2 3">ATCC 49788</strain>
    </source>
</reference>
<dbReference type="AlphaFoldDB" id="A0A1T4XQW5"/>
<dbReference type="PANTHER" id="PTHR23150">
    <property type="entry name" value="SULFATASE MODIFYING FACTOR 1, 2"/>
    <property type="match status" value="1"/>
</dbReference>
<dbReference type="PANTHER" id="PTHR23150:SF19">
    <property type="entry name" value="FORMYLGLYCINE-GENERATING ENZYME"/>
    <property type="match status" value="1"/>
</dbReference>
<evidence type="ECO:0000259" key="1">
    <source>
        <dbReference type="Pfam" id="PF03781"/>
    </source>
</evidence>
<keyword evidence="3" id="KW-1185">Reference proteome</keyword>
<dbReference type="EMBL" id="FUYB01000021">
    <property type="protein sequence ID" value="SKA91939.1"/>
    <property type="molecule type" value="Genomic_DNA"/>
</dbReference>
<proteinExistence type="predicted"/>
<feature type="domain" description="Sulfatase-modifying factor enzyme-like" evidence="1">
    <location>
        <begin position="619"/>
        <end position="837"/>
    </location>
</feature>
<gene>
    <name evidence="2" type="ORF">SAMN02745130_03324</name>
</gene>
<accession>A0A1T4XQW5</accession>
<dbReference type="InterPro" id="IPR051043">
    <property type="entry name" value="Sulfatase_Mod_Factor_Kinase"/>
</dbReference>